<evidence type="ECO:0000256" key="6">
    <source>
        <dbReference type="ARBA" id="ARBA00023136"/>
    </source>
</evidence>
<keyword evidence="9" id="KW-1185">Reference proteome</keyword>
<feature type="transmembrane region" description="Helical" evidence="7">
    <location>
        <begin position="234"/>
        <end position="261"/>
    </location>
</feature>
<gene>
    <name evidence="8" type="ORF">SAMD00020551_4266</name>
</gene>
<dbReference type="InterPro" id="IPR005614">
    <property type="entry name" value="NrfD-like"/>
</dbReference>
<feature type="transmembrane region" description="Helical" evidence="7">
    <location>
        <begin position="395"/>
        <end position="416"/>
    </location>
</feature>
<comment type="subcellular location">
    <subcellularLocation>
        <location evidence="1">Cell membrane</location>
        <topology evidence="1">Multi-pass membrane protein</topology>
    </subcellularLocation>
</comment>
<keyword evidence="5 7" id="KW-1133">Transmembrane helix</keyword>
<feature type="transmembrane region" description="Helical" evidence="7">
    <location>
        <begin position="281"/>
        <end position="302"/>
    </location>
</feature>
<dbReference type="AlphaFoldDB" id="A0A0A8X837"/>
<accession>A0A0A8X837</accession>
<feature type="transmembrane region" description="Helical" evidence="7">
    <location>
        <begin position="101"/>
        <end position="119"/>
    </location>
</feature>
<feature type="transmembrane region" description="Helical" evidence="7">
    <location>
        <begin position="65"/>
        <end position="89"/>
    </location>
</feature>
<evidence type="ECO:0000313" key="9">
    <source>
        <dbReference type="Proteomes" id="UP000031014"/>
    </source>
</evidence>
<organism evidence="8 9">
    <name type="scientific">Mesobacillus selenatarsenatis (strain DSM 18680 / JCM 14380 / FERM P-15431 / SF-1)</name>
    <dbReference type="NCBI Taxonomy" id="1321606"/>
    <lineage>
        <taxon>Bacteria</taxon>
        <taxon>Bacillati</taxon>
        <taxon>Bacillota</taxon>
        <taxon>Bacilli</taxon>
        <taxon>Bacillales</taxon>
        <taxon>Bacillaceae</taxon>
        <taxon>Mesobacillus</taxon>
    </lineage>
</organism>
<dbReference type="OrthoDB" id="9768158at2"/>
<keyword evidence="6 7" id="KW-0472">Membrane</keyword>
<dbReference type="Proteomes" id="UP000031014">
    <property type="component" value="Unassembled WGS sequence"/>
</dbReference>
<comment type="caution">
    <text evidence="8">The sequence shown here is derived from an EMBL/GenBank/DDBJ whole genome shotgun (WGS) entry which is preliminary data.</text>
</comment>
<evidence type="ECO:0000256" key="3">
    <source>
        <dbReference type="ARBA" id="ARBA00022475"/>
    </source>
</evidence>
<feature type="transmembrane region" description="Helical" evidence="7">
    <location>
        <begin position="144"/>
        <end position="162"/>
    </location>
</feature>
<reference evidence="8 9" key="1">
    <citation type="submission" date="2013-06" db="EMBL/GenBank/DDBJ databases">
        <title>Whole genome shotgun sequence of Bacillus selenatarsenatis SF-1.</title>
        <authorList>
            <person name="Kuroda M."/>
            <person name="Sei K."/>
            <person name="Yamashita M."/>
            <person name="Ike M."/>
        </authorList>
    </citation>
    <scope>NUCLEOTIDE SEQUENCE [LARGE SCALE GENOMIC DNA]</scope>
    <source>
        <strain evidence="8 9">SF-1</strain>
    </source>
</reference>
<evidence type="ECO:0000256" key="2">
    <source>
        <dbReference type="ARBA" id="ARBA00008929"/>
    </source>
</evidence>
<feature type="transmembrane region" description="Helical" evidence="7">
    <location>
        <begin position="349"/>
        <end position="375"/>
    </location>
</feature>
<name>A0A0A8X837_MESS1</name>
<evidence type="ECO:0000313" key="8">
    <source>
        <dbReference type="EMBL" id="GAM16093.1"/>
    </source>
</evidence>
<comment type="similarity">
    <text evidence="2">Belongs to the NrfD family.</text>
</comment>
<feature type="transmembrane region" description="Helical" evidence="7">
    <location>
        <begin position="322"/>
        <end position="342"/>
    </location>
</feature>
<sequence length="430" mass="47662">MANLAVDLKEKSTSKTKINLQVSKAFKIWISALTIAFLIGGYFIVERFITGLAATNLSSITPWGAWIAFYIFFVGLSAGSFLLSTLIYVFGMEEYERVGKAALFTAIVCMIVALTFVLMDLGRPERMLNAIIYWNVTSPLAWEVHFYLVYIGLLAVELYIAMREDLVRAAKTNTMKGFVAKLITFKNATINAATKKRDHMWMKILGTIGIPLAILGVHGGTGTIFAVVKARPAWHTALFPIIFVVSAMVSGTALLLAMYIIKKKVQKQPIDQGMVVSLAKLMVGFLIIDLGLQFYEYLIGWYGLETEHLDTLATMMASEKAWSFWIVQMFLGAVIPITIVFWKKTSQNVNALLAAAVLIVIGIIGVRFNIVLPPLVVPVFHELPWGNYAPTIKEWMVSVGVVAMGLLIYSFGELLLPIEETSDEVSHNGK</sequence>
<keyword evidence="4 7" id="KW-0812">Transmembrane</keyword>
<evidence type="ECO:0000256" key="7">
    <source>
        <dbReference type="SAM" id="Phobius"/>
    </source>
</evidence>
<evidence type="ECO:0000256" key="5">
    <source>
        <dbReference type="ARBA" id="ARBA00022989"/>
    </source>
</evidence>
<dbReference type="EMBL" id="BASE01000106">
    <property type="protein sequence ID" value="GAM16093.1"/>
    <property type="molecule type" value="Genomic_DNA"/>
</dbReference>
<proteinExistence type="inferred from homology"/>
<feature type="transmembrane region" description="Helical" evidence="7">
    <location>
        <begin position="25"/>
        <end position="45"/>
    </location>
</feature>
<dbReference type="PANTHER" id="PTHR34856:SF2">
    <property type="entry name" value="PROTEIN NRFD"/>
    <property type="match status" value="1"/>
</dbReference>
<dbReference type="Gene3D" id="1.20.1630.10">
    <property type="entry name" value="Formate dehydrogenase/DMSO reductase domain"/>
    <property type="match status" value="1"/>
</dbReference>
<evidence type="ECO:0000256" key="1">
    <source>
        <dbReference type="ARBA" id="ARBA00004651"/>
    </source>
</evidence>
<dbReference type="GO" id="GO:0005886">
    <property type="term" value="C:plasma membrane"/>
    <property type="evidence" value="ECO:0007669"/>
    <property type="project" value="UniProtKB-SubCell"/>
</dbReference>
<feature type="transmembrane region" description="Helical" evidence="7">
    <location>
        <begin position="204"/>
        <end position="228"/>
    </location>
</feature>
<dbReference type="RefSeq" id="WP_052442246.1">
    <property type="nucleotide sequence ID" value="NZ_BASE01000106.1"/>
</dbReference>
<protein>
    <submittedName>
        <fullName evidence="8">Molybdopterin oxidoreductase</fullName>
    </submittedName>
</protein>
<dbReference type="InterPro" id="IPR052049">
    <property type="entry name" value="Electron_transfer_protein"/>
</dbReference>
<dbReference type="STRING" id="1321606.SAMD00020551_4266"/>
<evidence type="ECO:0000256" key="4">
    <source>
        <dbReference type="ARBA" id="ARBA00022692"/>
    </source>
</evidence>
<dbReference type="Pfam" id="PF03916">
    <property type="entry name" value="NrfD"/>
    <property type="match status" value="1"/>
</dbReference>
<dbReference type="PANTHER" id="PTHR34856">
    <property type="entry name" value="PROTEIN NRFD"/>
    <property type="match status" value="1"/>
</dbReference>
<keyword evidence="3" id="KW-1003">Cell membrane</keyword>